<reference evidence="3 4" key="1">
    <citation type="submission" date="2019-04" db="EMBL/GenBank/DDBJ databases">
        <title>Shimia ponticola sp. nov., isolated from seawater.</title>
        <authorList>
            <person name="Kim Y.-O."/>
            <person name="Yoon J.-H."/>
        </authorList>
    </citation>
    <scope>NUCLEOTIDE SEQUENCE [LARGE SCALE GENOMIC DNA]</scope>
    <source>
        <strain evidence="3 4">MYP11</strain>
    </source>
</reference>
<gene>
    <name evidence="3" type="ORF">E4Z66_16675</name>
</gene>
<keyword evidence="4" id="KW-1185">Reference proteome</keyword>
<evidence type="ECO:0008006" key="5">
    <source>
        <dbReference type="Google" id="ProtNLM"/>
    </source>
</evidence>
<dbReference type="OrthoDB" id="7659420at2"/>
<evidence type="ECO:0000313" key="4">
    <source>
        <dbReference type="Proteomes" id="UP000306602"/>
    </source>
</evidence>
<accession>A0A4S4N666</accession>
<proteinExistence type="predicted"/>
<comment type="caution">
    <text evidence="3">The sequence shown here is derived from an EMBL/GenBank/DDBJ whole genome shotgun (WGS) entry which is preliminary data.</text>
</comment>
<evidence type="ECO:0000256" key="1">
    <source>
        <dbReference type="SAM" id="Coils"/>
    </source>
</evidence>
<dbReference type="EMBL" id="SRKY01000005">
    <property type="protein sequence ID" value="THH34614.1"/>
    <property type="molecule type" value="Genomic_DNA"/>
</dbReference>
<evidence type="ECO:0000256" key="2">
    <source>
        <dbReference type="SAM" id="MobiDB-lite"/>
    </source>
</evidence>
<evidence type="ECO:0000313" key="3">
    <source>
        <dbReference type="EMBL" id="THH34614.1"/>
    </source>
</evidence>
<protein>
    <recommendedName>
        <fullName evidence="5">Phage tail protein</fullName>
    </recommendedName>
</protein>
<keyword evidence="1" id="KW-0175">Coiled coil</keyword>
<name>A0A4S4N666_9RHOB</name>
<sequence length="361" mass="37478">MVEENTVVDGDVVNSPSDTAANRQDKGVFVPLIFGGAVATALGFFGGQLDSVEEALGWAEDDAQFEQVIAQQRDALAAQDEKINALAEQIAQLTAKIEALPDTPAQVDLSGIEGAVSSTRTELETLTQRLTDLEKRPMTEGLSQDAIAAYEAELDRLKSTVQQELQSFEETAASQRSEIEALLNTAKDTEAEAARKEALARARAALASVMVALDNGAPYADLLSELDAASDAEIPAALSGPAETGVATLVALQADFPLAARSALSAARSEQSESEGGGFGSFLQRQLGARSVTPREGSDPNAVLSRAEAAVRAGQLGTALSEIDTLPETAKSAMADWISAADTRAAAMSAAQDVSAALGSN</sequence>
<dbReference type="Gene3D" id="1.10.287.1490">
    <property type="match status" value="1"/>
</dbReference>
<dbReference type="RefSeq" id="WP_136464199.1">
    <property type="nucleotide sequence ID" value="NZ_SRKY01000005.1"/>
</dbReference>
<organism evidence="3 4">
    <name type="scientific">Aliishimia ponticola</name>
    <dbReference type="NCBI Taxonomy" id="2499833"/>
    <lineage>
        <taxon>Bacteria</taxon>
        <taxon>Pseudomonadati</taxon>
        <taxon>Pseudomonadota</taxon>
        <taxon>Alphaproteobacteria</taxon>
        <taxon>Rhodobacterales</taxon>
        <taxon>Paracoccaceae</taxon>
        <taxon>Aliishimia</taxon>
    </lineage>
</organism>
<feature type="coiled-coil region" evidence="1">
    <location>
        <begin position="69"/>
        <end position="199"/>
    </location>
</feature>
<feature type="region of interest" description="Disordered" evidence="2">
    <location>
        <begin position="1"/>
        <end position="20"/>
    </location>
</feature>
<dbReference type="AlphaFoldDB" id="A0A4S4N666"/>
<dbReference type="Proteomes" id="UP000306602">
    <property type="component" value="Unassembled WGS sequence"/>
</dbReference>